<dbReference type="Gene3D" id="3.40.50.1820">
    <property type="entry name" value="alpha/beta hydrolase"/>
    <property type="match status" value="1"/>
</dbReference>
<dbReference type="Proteomes" id="UP000298588">
    <property type="component" value="Chromosome"/>
</dbReference>
<evidence type="ECO:0000313" key="4">
    <source>
        <dbReference type="Proteomes" id="UP000298588"/>
    </source>
</evidence>
<proteinExistence type="inferred from homology"/>
<dbReference type="Pfam" id="PF00975">
    <property type="entry name" value="Thioesterase"/>
    <property type="match status" value="1"/>
</dbReference>
<reference evidence="3 4" key="1">
    <citation type="submission" date="2019-04" db="EMBL/GenBank/DDBJ databases">
        <title>Phreatobacter aquaticus sp. nov.</title>
        <authorList>
            <person name="Choi A."/>
            <person name="Baek K."/>
        </authorList>
    </citation>
    <scope>NUCLEOTIDE SEQUENCE [LARGE SCALE GENOMIC DNA]</scope>
    <source>
        <strain evidence="3 4">NMCR1094</strain>
    </source>
</reference>
<dbReference type="EMBL" id="CP039865">
    <property type="protein sequence ID" value="QCK88549.1"/>
    <property type="molecule type" value="Genomic_DNA"/>
</dbReference>
<dbReference type="InterPro" id="IPR029058">
    <property type="entry name" value="AB_hydrolase_fold"/>
</dbReference>
<dbReference type="GO" id="GO:0008610">
    <property type="term" value="P:lipid biosynthetic process"/>
    <property type="evidence" value="ECO:0007669"/>
    <property type="project" value="TreeGrafter"/>
</dbReference>
<keyword evidence="4" id="KW-1185">Reference proteome</keyword>
<dbReference type="InterPro" id="IPR001031">
    <property type="entry name" value="Thioesterase"/>
</dbReference>
<accession>A0A4D7QT35</accession>
<feature type="domain" description="Thioesterase" evidence="2">
    <location>
        <begin position="29"/>
        <end position="250"/>
    </location>
</feature>
<dbReference type="AlphaFoldDB" id="A0A4D7QT35"/>
<gene>
    <name evidence="3" type="ORF">E8L99_00460</name>
</gene>
<evidence type="ECO:0000256" key="1">
    <source>
        <dbReference type="ARBA" id="ARBA00007169"/>
    </source>
</evidence>
<comment type="similarity">
    <text evidence="1">Belongs to the thioesterase family.</text>
</comment>
<dbReference type="OrthoDB" id="8480037at2"/>
<dbReference type="KEGG" id="paqt:E8L99_00460"/>
<dbReference type="InterPro" id="IPR012223">
    <property type="entry name" value="TEII"/>
</dbReference>
<dbReference type="PANTHER" id="PTHR11487">
    <property type="entry name" value="THIOESTERASE"/>
    <property type="match status" value="1"/>
</dbReference>
<name>A0A4D7QT35_9HYPH</name>
<evidence type="ECO:0000313" key="3">
    <source>
        <dbReference type="EMBL" id="QCK88549.1"/>
    </source>
</evidence>
<evidence type="ECO:0000259" key="2">
    <source>
        <dbReference type="Pfam" id="PF00975"/>
    </source>
</evidence>
<dbReference type="PANTHER" id="PTHR11487:SF0">
    <property type="entry name" value="S-ACYL FATTY ACID SYNTHASE THIOESTERASE, MEDIUM CHAIN"/>
    <property type="match status" value="1"/>
</dbReference>
<sequence>MAASSPLRPVPPASRAWIGGEPDAAQPLRLFTLPFAGGSASSFASWRAKLPPSMALTPVHLPGRERRLFETPIDAMPAMIAALATAIQPWLDRPYILFGHSMGAVMAYELAAALADLGAPPPDLLVVSGHGAPILPRTFRQISALDDKAFLAAVTELGGLPRQLLDEPELLELVLPALRADFRLCETYAWGARDPLSCPVLALGGRSDPIAGQAELESWQHMTTRPLRSRMFDGNHFFLSTATDAIICSIAETLAALRGQAAIGRAFA</sequence>
<protein>
    <submittedName>
        <fullName evidence="3">Thioesterase</fullName>
    </submittedName>
</protein>
<organism evidence="3 4">
    <name type="scientific">Phreatobacter aquaticus</name>
    <dbReference type="NCBI Taxonomy" id="2570229"/>
    <lineage>
        <taxon>Bacteria</taxon>
        <taxon>Pseudomonadati</taxon>
        <taxon>Pseudomonadota</taxon>
        <taxon>Alphaproteobacteria</taxon>
        <taxon>Hyphomicrobiales</taxon>
        <taxon>Phreatobacteraceae</taxon>
        <taxon>Phreatobacter</taxon>
    </lineage>
</organism>
<dbReference type="SUPFAM" id="SSF53474">
    <property type="entry name" value="alpha/beta-Hydrolases"/>
    <property type="match status" value="1"/>
</dbReference>